<dbReference type="AlphaFoldDB" id="A0A3N5C3A3"/>
<dbReference type="EMBL" id="RKRK01000003">
    <property type="protein sequence ID" value="RPF56668.1"/>
    <property type="molecule type" value="Genomic_DNA"/>
</dbReference>
<evidence type="ECO:0000256" key="1">
    <source>
        <dbReference type="SAM" id="MobiDB-lite"/>
    </source>
</evidence>
<dbReference type="RefSeq" id="WP_170152789.1">
    <property type="nucleotide sequence ID" value="NZ_RKRK01000003.1"/>
</dbReference>
<proteinExistence type="predicted"/>
<feature type="compositionally biased region" description="Polar residues" evidence="1">
    <location>
        <begin position="36"/>
        <end position="52"/>
    </location>
</feature>
<evidence type="ECO:0000313" key="3">
    <source>
        <dbReference type="Proteomes" id="UP000277108"/>
    </source>
</evidence>
<evidence type="ECO:0000313" key="2">
    <source>
        <dbReference type="EMBL" id="RPF56668.1"/>
    </source>
</evidence>
<feature type="compositionally biased region" description="Basic and acidic residues" evidence="1">
    <location>
        <begin position="1"/>
        <end position="10"/>
    </location>
</feature>
<feature type="region of interest" description="Disordered" evidence="1">
    <location>
        <begin position="1"/>
        <end position="52"/>
    </location>
</feature>
<name>A0A3N5C3A3_9BACL</name>
<feature type="compositionally biased region" description="Basic and acidic residues" evidence="1">
    <location>
        <begin position="23"/>
        <end position="35"/>
    </location>
</feature>
<protein>
    <submittedName>
        <fullName evidence="2">Uncharacterized protein</fullName>
    </submittedName>
</protein>
<accession>A0A3N5C3A3</accession>
<organism evidence="2 3">
    <name type="scientific">Abyssicoccus albus</name>
    <dbReference type="NCBI Taxonomy" id="1817405"/>
    <lineage>
        <taxon>Bacteria</taxon>
        <taxon>Bacillati</taxon>
        <taxon>Bacillota</taxon>
        <taxon>Bacilli</taxon>
        <taxon>Bacillales</taxon>
        <taxon>Abyssicoccaceae</taxon>
    </lineage>
</organism>
<gene>
    <name evidence="2" type="ORF">EDD62_1322</name>
</gene>
<sequence length="52" mass="5849">MSEEKKHTETHTVNNGKIQGKVVKREFTSRKDNEKSNQISGTSSQSGSKEQK</sequence>
<reference evidence="2 3" key="1">
    <citation type="submission" date="2018-11" db="EMBL/GenBank/DDBJ databases">
        <title>Genomic Encyclopedia of Type Strains, Phase IV (KMG-IV): sequencing the most valuable type-strain genomes for metagenomic binning, comparative biology and taxonomic classification.</title>
        <authorList>
            <person name="Goeker M."/>
        </authorList>
    </citation>
    <scope>NUCLEOTIDE SEQUENCE [LARGE SCALE GENOMIC DNA]</scope>
    <source>
        <strain evidence="2 3">DSM 29158</strain>
    </source>
</reference>
<comment type="caution">
    <text evidence="2">The sequence shown here is derived from an EMBL/GenBank/DDBJ whole genome shotgun (WGS) entry which is preliminary data.</text>
</comment>
<keyword evidence="3" id="KW-1185">Reference proteome</keyword>
<dbReference type="Proteomes" id="UP000277108">
    <property type="component" value="Unassembled WGS sequence"/>
</dbReference>